<evidence type="ECO:0000256" key="1">
    <source>
        <dbReference type="ARBA" id="ARBA00004141"/>
    </source>
</evidence>
<dbReference type="Gene3D" id="1.10.287.70">
    <property type="match status" value="1"/>
</dbReference>
<feature type="transmembrane region" description="Helical" evidence="8">
    <location>
        <begin position="184"/>
        <end position="209"/>
    </location>
</feature>
<evidence type="ECO:0000256" key="6">
    <source>
        <dbReference type="ARBA" id="ARBA00023136"/>
    </source>
</evidence>
<dbReference type="PRINTS" id="PR00169">
    <property type="entry name" value="KCHANNEL"/>
</dbReference>
<evidence type="ECO:0000256" key="4">
    <source>
        <dbReference type="ARBA" id="ARBA00022989"/>
    </source>
</evidence>
<protein>
    <submittedName>
        <fullName evidence="10">Potassium channel family protein</fullName>
    </submittedName>
</protein>
<dbReference type="InterPro" id="IPR028325">
    <property type="entry name" value="VG_K_chnl"/>
</dbReference>
<evidence type="ECO:0000259" key="9">
    <source>
        <dbReference type="Pfam" id="PF07885"/>
    </source>
</evidence>
<dbReference type="Pfam" id="PF07885">
    <property type="entry name" value="Ion_trans_2"/>
    <property type="match status" value="1"/>
</dbReference>
<feature type="transmembrane region" description="Helical" evidence="8">
    <location>
        <begin position="129"/>
        <end position="151"/>
    </location>
</feature>
<dbReference type="PANTHER" id="PTHR11537:SF254">
    <property type="entry name" value="POTASSIUM VOLTAGE-GATED CHANNEL PROTEIN SHAB"/>
    <property type="match status" value="1"/>
</dbReference>
<evidence type="ECO:0000313" key="10">
    <source>
        <dbReference type="EMBL" id="MBC5629625.1"/>
    </source>
</evidence>
<name>A0ABR7DE12_9CLOT</name>
<keyword evidence="6 8" id="KW-0472">Membrane</keyword>
<evidence type="ECO:0000256" key="8">
    <source>
        <dbReference type="SAM" id="Phobius"/>
    </source>
</evidence>
<keyword evidence="7 10" id="KW-0407">Ion channel</keyword>
<comment type="subcellular location">
    <subcellularLocation>
        <location evidence="1">Membrane</location>
        <topology evidence="1">Multi-pass membrane protein</topology>
    </subcellularLocation>
</comment>
<evidence type="ECO:0000256" key="5">
    <source>
        <dbReference type="ARBA" id="ARBA00023065"/>
    </source>
</evidence>
<accession>A0ABR7DE12</accession>
<evidence type="ECO:0000313" key="11">
    <source>
        <dbReference type="Proteomes" id="UP000596929"/>
    </source>
</evidence>
<keyword evidence="2" id="KW-0813">Transport</keyword>
<proteinExistence type="predicted"/>
<dbReference type="EMBL" id="JACOOO010000025">
    <property type="protein sequence ID" value="MBC5629625.1"/>
    <property type="molecule type" value="Genomic_DNA"/>
</dbReference>
<gene>
    <name evidence="10" type="ORF">H8S20_12065</name>
</gene>
<dbReference type="Gene3D" id="1.20.120.350">
    <property type="entry name" value="Voltage-gated potassium channels. Chain C"/>
    <property type="match status" value="1"/>
</dbReference>
<feature type="domain" description="Potassium channel" evidence="9">
    <location>
        <begin position="137"/>
        <end position="208"/>
    </location>
</feature>
<sequence>MDIKSKRFYYELIMMGLALIAVAITICQLTMNLSRYNLNLLNEIDGFIYVLFVIDYFTRLIISKKKLDFIKSNKIDLITIIPFSKLFMSLRILRFLRVTEFLKAIKALRATVYINNFAKKIWRVLKTNVFYFVVFITVILIFSSATFMSIFENINFKDALWWSLVTATTVGYGDIAPTTDLGRIVAIILMLAGISFFGVLTGTISSYFLRKDIVREKDKSYKREVIDDIKYRLDDFDNISKSDLEDMFSVLYELKSIENNDDD</sequence>
<organism evidence="10 11">
    <name type="scientific">Clostridium hominis</name>
    <dbReference type="NCBI Taxonomy" id="2763036"/>
    <lineage>
        <taxon>Bacteria</taxon>
        <taxon>Bacillati</taxon>
        <taxon>Bacillota</taxon>
        <taxon>Clostridia</taxon>
        <taxon>Eubacteriales</taxon>
        <taxon>Clostridiaceae</taxon>
        <taxon>Clostridium</taxon>
    </lineage>
</organism>
<dbReference type="InterPro" id="IPR013099">
    <property type="entry name" value="K_chnl_dom"/>
</dbReference>
<evidence type="ECO:0000256" key="2">
    <source>
        <dbReference type="ARBA" id="ARBA00022448"/>
    </source>
</evidence>
<keyword evidence="5" id="KW-0406">Ion transport</keyword>
<reference evidence="10 11" key="1">
    <citation type="submission" date="2020-08" db="EMBL/GenBank/DDBJ databases">
        <title>Genome public.</title>
        <authorList>
            <person name="Liu C."/>
            <person name="Sun Q."/>
        </authorList>
    </citation>
    <scope>NUCLEOTIDE SEQUENCE [LARGE SCALE GENOMIC DNA]</scope>
    <source>
        <strain evidence="10 11">NSJ-6</strain>
    </source>
</reference>
<dbReference type="InterPro" id="IPR027359">
    <property type="entry name" value="Volt_channel_dom_sf"/>
</dbReference>
<keyword evidence="11" id="KW-1185">Reference proteome</keyword>
<dbReference type="Proteomes" id="UP000596929">
    <property type="component" value="Unassembled WGS sequence"/>
</dbReference>
<evidence type="ECO:0000256" key="7">
    <source>
        <dbReference type="ARBA" id="ARBA00023303"/>
    </source>
</evidence>
<dbReference type="RefSeq" id="WP_186860284.1">
    <property type="nucleotide sequence ID" value="NZ_JACOOO010000025.1"/>
</dbReference>
<keyword evidence="3 8" id="KW-0812">Transmembrane</keyword>
<dbReference type="PANTHER" id="PTHR11537">
    <property type="entry name" value="VOLTAGE-GATED POTASSIUM CHANNEL"/>
    <property type="match status" value="1"/>
</dbReference>
<evidence type="ECO:0000256" key="3">
    <source>
        <dbReference type="ARBA" id="ARBA00022692"/>
    </source>
</evidence>
<dbReference type="GO" id="GO:0034220">
    <property type="term" value="P:monoatomic ion transmembrane transport"/>
    <property type="evidence" value="ECO:0007669"/>
    <property type="project" value="UniProtKB-KW"/>
</dbReference>
<keyword evidence="4 8" id="KW-1133">Transmembrane helix</keyword>
<dbReference type="SUPFAM" id="SSF81324">
    <property type="entry name" value="Voltage-gated potassium channels"/>
    <property type="match status" value="1"/>
</dbReference>
<feature type="transmembrane region" description="Helical" evidence="8">
    <location>
        <begin position="12"/>
        <end position="34"/>
    </location>
</feature>
<feature type="transmembrane region" description="Helical" evidence="8">
    <location>
        <begin position="46"/>
        <end position="62"/>
    </location>
</feature>
<comment type="caution">
    <text evidence="10">The sequence shown here is derived from an EMBL/GenBank/DDBJ whole genome shotgun (WGS) entry which is preliminary data.</text>
</comment>